<dbReference type="eggNOG" id="arCOG04642">
    <property type="taxonomic scope" value="Archaea"/>
</dbReference>
<evidence type="ECO:0000313" key="2">
    <source>
        <dbReference type="Proteomes" id="UP000002408"/>
    </source>
</evidence>
<dbReference type="InterPro" id="IPR043827">
    <property type="entry name" value="DUF5804"/>
</dbReference>
<dbReference type="EMBL" id="CP000780">
    <property type="protein sequence ID" value="ABS55977.1"/>
    <property type="molecule type" value="Genomic_DNA"/>
</dbReference>
<name>A7I8B6_METB6</name>
<reference evidence="2" key="1">
    <citation type="journal article" date="2015" name="Microbiology">
        <title>Genome of Methanoregula boonei 6A8 reveals adaptations to oligotrophic peatland environments.</title>
        <authorList>
            <person name="Braeuer S."/>
            <person name="Cadillo-Quiroz H."/>
            <person name="Kyrpides N."/>
            <person name="Woyke T."/>
            <person name="Goodwin L."/>
            <person name="Detter C."/>
            <person name="Podell S."/>
            <person name="Yavitt J.B."/>
            <person name="Zinder S.H."/>
        </authorList>
    </citation>
    <scope>NUCLEOTIDE SEQUENCE [LARGE SCALE GENOMIC DNA]</scope>
    <source>
        <strain evidence="2">DSM 21154 / JCM 14090 / 6A8</strain>
    </source>
</reference>
<accession>A7I8B6</accession>
<dbReference type="Proteomes" id="UP000002408">
    <property type="component" value="Chromosome"/>
</dbReference>
<dbReference type="KEGG" id="mbn:Mboo_1459"/>
<dbReference type="HOGENOM" id="CLU_1773175_0_0_2"/>
<proteinExistence type="predicted"/>
<dbReference type="RefSeq" id="WP_012107012.1">
    <property type="nucleotide sequence ID" value="NC_009712.1"/>
</dbReference>
<sequence length="168" mass="19000">MNILLIQRDEIDLHHILYSSETSRLALRFYHPKKVSCGILVSVATLGSALSLVSELRWYIRRYVRETIFEIEPGIFCTHDLAQETYYERSAVLAKPWAFRRIYGFFAAKPIRRLVMAAGSAAQDYAENLAGAGRMIEVWCTEDEVEDIGDLITLEEAGDEPGPGGRTE</sequence>
<evidence type="ECO:0000313" key="1">
    <source>
        <dbReference type="EMBL" id="ABS55977.1"/>
    </source>
</evidence>
<gene>
    <name evidence="1" type="ordered locus">Mboo_1459</name>
</gene>
<keyword evidence="2" id="KW-1185">Reference proteome</keyword>
<dbReference type="AlphaFoldDB" id="A7I8B6"/>
<dbReference type="OrthoDB" id="111148at2157"/>
<dbReference type="GeneID" id="5411404"/>
<dbReference type="Pfam" id="PF19120">
    <property type="entry name" value="DUF5804"/>
    <property type="match status" value="1"/>
</dbReference>
<protein>
    <submittedName>
        <fullName evidence="1">Uncharacterized protein</fullName>
    </submittedName>
</protein>
<dbReference type="STRING" id="456442.Mboo_1459"/>
<organism evidence="1 2">
    <name type="scientific">Methanoregula boonei (strain DSM 21154 / JCM 14090 / 6A8)</name>
    <dbReference type="NCBI Taxonomy" id="456442"/>
    <lineage>
        <taxon>Archaea</taxon>
        <taxon>Methanobacteriati</taxon>
        <taxon>Methanobacteriota</taxon>
        <taxon>Stenosarchaea group</taxon>
        <taxon>Methanomicrobia</taxon>
        <taxon>Methanomicrobiales</taxon>
        <taxon>Methanoregulaceae</taxon>
        <taxon>Methanoregula</taxon>
    </lineage>
</organism>